<name>A0A919VW23_9ACTN</name>
<dbReference type="AlphaFoldDB" id="A0A919VW23"/>
<dbReference type="EMBL" id="BOQL01000066">
    <property type="protein sequence ID" value="GIM77230.1"/>
    <property type="molecule type" value="Genomic_DNA"/>
</dbReference>
<dbReference type="Proteomes" id="UP000681340">
    <property type="component" value="Unassembled WGS sequence"/>
</dbReference>
<reference evidence="1" key="1">
    <citation type="submission" date="2021-03" db="EMBL/GenBank/DDBJ databases">
        <title>Whole genome shotgun sequence of Actinoplanes auranticolor NBRC 12245.</title>
        <authorList>
            <person name="Komaki H."/>
            <person name="Tamura T."/>
        </authorList>
    </citation>
    <scope>NUCLEOTIDE SEQUENCE</scope>
    <source>
        <strain evidence="1">NBRC 12245</strain>
    </source>
</reference>
<keyword evidence="2" id="KW-1185">Reference proteome</keyword>
<protein>
    <submittedName>
        <fullName evidence="1">Uncharacterized protein</fullName>
    </submittedName>
</protein>
<gene>
    <name evidence="1" type="ORF">Aau02nite_74900</name>
</gene>
<organism evidence="1 2">
    <name type="scientific">Actinoplanes auranticolor</name>
    <dbReference type="NCBI Taxonomy" id="47988"/>
    <lineage>
        <taxon>Bacteria</taxon>
        <taxon>Bacillati</taxon>
        <taxon>Actinomycetota</taxon>
        <taxon>Actinomycetes</taxon>
        <taxon>Micromonosporales</taxon>
        <taxon>Micromonosporaceae</taxon>
        <taxon>Actinoplanes</taxon>
    </lineage>
</organism>
<proteinExistence type="predicted"/>
<comment type="caution">
    <text evidence="1">The sequence shown here is derived from an EMBL/GenBank/DDBJ whole genome shotgun (WGS) entry which is preliminary data.</text>
</comment>
<evidence type="ECO:0000313" key="1">
    <source>
        <dbReference type="EMBL" id="GIM77230.1"/>
    </source>
</evidence>
<accession>A0A919VW23</accession>
<evidence type="ECO:0000313" key="2">
    <source>
        <dbReference type="Proteomes" id="UP000681340"/>
    </source>
</evidence>
<sequence>MPWDRARRIDLPGAARQAKEAAIQAFPSQIADLGPDPADAAILPPHVLARFRRPFEVVFA</sequence>